<dbReference type="EMBL" id="MK605245">
    <property type="protein sequence ID" value="QBQ73709.1"/>
    <property type="molecule type" value="Genomic_DNA"/>
</dbReference>
<reference evidence="1 2" key="1">
    <citation type="submission" date="2019-03" db="EMBL/GenBank/DDBJ databases">
        <title>Diversity and diversification of Nodularia spumigena cyanophages in the Baltic Sea.</title>
        <authorList>
            <person name="Sulcius S."/>
            <person name="Holmfeldt K."/>
            <person name="Simoliunas E."/>
        </authorList>
    </citation>
    <scope>NUCLEOTIDE SEQUENCE [LARGE SCALE GENOMIC DNA]</scope>
</reference>
<evidence type="ECO:0000313" key="2">
    <source>
        <dbReference type="Proteomes" id="UP000305808"/>
    </source>
</evidence>
<proteinExistence type="predicted"/>
<organism evidence="1 2">
    <name type="scientific">Nodularia phage vB_NspS-kac68v161</name>
    <dbReference type="NCBI Taxonomy" id="2557582"/>
    <lineage>
        <taxon>Viruses</taxon>
        <taxon>Duplodnaviria</taxon>
        <taxon>Heunggongvirae</taxon>
        <taxon>Uroviricota</taxon>
        <taxon>Caudoviricetes</taxon>
        <taxon>Ravarandavirus</taxon>
        <taxon>Ravarandavirus kac68v161</taxon>
    </lineage>
</organism>
<sequence>MSFLLLLSVSITDKGYRVFSAKTYKFPKIKYSLGQIIGTKLKRKWQNCMNILLILERTFIGK</sequence>
<gene>
    <name evidence="1" type="ORF">kac68v161_gp059</name>
</gene>
<protein>
    <submittedName>
        <fullName evidence="1">Uncharacterized protein</fullName>
    </submittedName>
</protein>
<accession>A0A482MJ88</accession>
<dbReference type="Proteomes" id="UP000305808">
    <property type="component" value="Segment"/>
</dbReference>
<evidence type="ECO:0000313" key="1">
    <source>
        <dbReference type="EMBL" id="QBQ73709.1"/>
    </source>
</evidence>
<keyword evidence="2" id="KW-1185">Reference proteome</keyword>
<name>A0A482MJ88_9CAUD</name>